<organism evidence="2 3">
    <name type="scientific">Acacia crassicarpa</name>
    <name type="common">northern wattle</name>
    <dbReference type="NCBI Taxonomy" id="499986"/>
    <lineage>
        <taxon>Eukaryota</taxon>
        <taxon>Viridiplantae</taxon>
        <taxon>Streptophyta</taxon>
        <taxon>Embryophyta</taxon>
        <taxon>Tracheophyta</taxon>
        <taxon>Spermatophyta</taxon>
        <taxon>Magnoliopsida</taxon>
        <taxon>eudicotyledons</taxon>
        <taxon>Gunneridae</taxon>
        <taxon>Pentapetalae</taxon>
        <taxon>rosids</taxon>
        <taxon>fabids</taxon>
        <taxon>Fabales</taxon>
        <taxon>Fabaceae</taxon>
        <taxon>Caesalpinioideae</taxon>
        <taxon>mimosoid clade</taxon>
        <taxon>Acacieae</taxon>
        <taxon>Acacia</taxon>
    </lineage>
</organism>
<comment type="caution">
    <text evidence="2">The sequence shown here is derived from an EMBL/GenBank/DDBJ whole genome shotgun (WGS) entry which is preliminary data.</text>
</comment>
<evidence type="ECO:0000313" key="3">
    <source>
        <dbReference type="Proteomes" id="UP001293593"/>
    </source>
</evidence>
<dbReference type="EMBL" id="JAWXYG010000008">
    <property type="protein sequence ID" value="KAK4265890.1"/>
    <property type="molecule type" value="Genomic_DNA"/>
</dbReference>
<protein>
    <submittedName>
        <fullName evidence="2">Uncharacterized protein</fullName>
    </submittedName>
</protein>
<accession>A0AAE1J8R6</accession>
<evidence type="ECO:0000256" key="1">
    <source>
        <dbReference type="SAM" id="MobiDB-lite"/>
    </source>
</evidence>
<evidence type="ECO:0000313" key="2">
    <source>
        <dbReference type="EMBL" id="KAK4265890.1"/>
    </source>
</evidence>
<dbReference type="Proteomes" id="UP001293593">
    <property type="component" value="Unassembled WGS sequence"/>
</dbReference>
<name>A0AAE1J8R6_9FABA</name>
<sequence length="83" mass="8769">MASIVRPGAPSNSVDTGYNSAAHQVQSQPYNYGYPNTNNSAPANCNDLYQNSGTQYIRGLTTQVGIVKGHGNGATVYGSFVVR</sequence>
<gene>
    <name evidence="2" type="ORF">QN277_026881</name>
</gene>
<proteinExistence type="predicted"/>
<feature type="compositionally biased region" description="Polar residues" evidence="1">
    <location>
        <begin position="10"/>
        <end position="22"/>
    </location>
</feature>
<feature type="region of interest" description="Disordered" evidence="1">
    <location>
        <begin position="1"/>
        <end position="22"/>
    </location>
</feature>
<keyword evidence="3" id="KW-1185">Reference proteome</keyword>
<dbReference type="AlphaFoldDB" id="A0AAE1J8R6"/>
<reference evidence="2" key="1">
    <citation type="submission" date="2023-10" db="EMBL/GenBank/DDBJ databases">
        <title>Chromosome-level genome of the transformable northern wattle, Acacia crassicarpa.</title>
        <authorList>
            <person name="Massaro I."/>
            <person name="Sinha N.R."/>
            <person name="Poethig S."/>
            <person name="Leichty A.R."/>
        </authorList>
    </citation>
    <scope>NUCLEOTIDE SEQUENCE</scope>
    <source>
        <strain evidence="2">Acra3RX</strain>
        <tissue evidence="2">Leaf</tissue>
    </source>
</reference>